<dbReference type="SUPFAM" id="SSF48452">
    <property type="entry name" value="TPR-like"/>
    <property type="match status" value="1"/>
</dbReference>
<dbReference type="Pfam" id="PF08640">
    <property type="entry name" value="U3_assoc_6"/>
    <property type="match status" value="1"/>
</dbReference>
<reference evidence="8" key="1">
    <citation type="journal article" date="2020" name="Fungal Divers.">
        <title>Resolving the Mortierellaceae phylogeny through synthesis of multi-gene phylogenetics and phylogenomics.</title>
        <authorList>
            <person name="Vandepol N."/>
            <person name="Liber J."/>
            <person name="Desiro A."/>
            <person name="Na H."/>
            <person name="Kennedy M."/>
            <person name="Barry K."/>
            <person name="Grigoriev I.V."/>
            <person name="Miller A.N."/>
            <person name="O'Donnell K."/>
            <person name="Stajich J.E."/>
            <person name="Bonito G."/>
        </authorList>
    </citation>
    <scope>NUCLEOTIDE SEQUENCE</scope>
    <source>
        <strain evidence="8">REB-010B</strain>
    </source>
</reference>
<dbReference type="EMBL" id="JAAAIP010000100">
    <property type="protein sequence ID" value="KAG0325842.1"/>
    <property type="molecule type" value="Genomic_DNA"/>
</dbReference>
<proteinExistence type="inferred from homology"/>
<dbReference type="PANTHER" id="PTHR23271">
    <property type="entry name" value="HEPATOCELLULAR CARCINOMA-ASSOCIATED ANTIGEN 66"/>
    <property type="match status" value="1"/>
</dbReference>
<dbReference type="GO" id="GO:0032040">
    <property type="term" value="C:small-subunit processome"/>
    <property type="evidence" value="ECO:0007669"/>
    <property type="project" value="TreeGrafter"/>
</dbReference>
<dbReference type="GO" id="GO:0034388">
    <property type="term" value="C:Pwp2p-containing subcomplex of 90S preribosome"/>
    <property type="evidence" value="ECO:0007669"/>
    <property type="project" value="TreeGrafter"/>
</dbReference>
<protein>
    <submittedName>
        <fullName evidence="8">U3 snoRNP protein</fullName>
    </submittedName>
</protein>
<evidence type="ECO:0000313" key="9">
    <source>
        <dbReference type="Proteomes" id="UP000738325"/>
    </source>
</evidence>
<comment type="subcellular location">
    <subcellularLocation>
        <location evidence="1">Nucleus</location>
        <location evidence="1">Nucleolus</location>
    </subcellularLocation>
</comment>
<gene>
    <name evidence="8" type="primary">UTP6</name>
    <name evidence="8" type="ORF">BGZ99_000108</name>
</gene>
<evidence type="ECO:0000256" key="6">
    <source>
        <dbReference type="SAM" id="MobiDB-lite"/>
    </source>
</evidence>
<organism evidence="8 9">
    <name type="scientific">Dissophora globulifera</name>
    <dbReference type="NCBI Taxonomy" id="979702"/>
    <lineage>
        <taxon>Eukaryota</taxon>
        <taxon>Fungi</taxon>
        <taxon>Fungi incertae sedis</taxon>
        <taxon>Mucoromycota</taxon>
        <taxon>Mortierellomycotina</taxon>
        <taxon>Mortierellomycetes</taxon>
        <taxon>Mortierellales</taxon>
        <taxon>Mortierellaceae</taxon>
        <taxon>Dissophora</taxon>
    </lineage>
</organism>
<keyword evidence="4" id="KW-0677">Repeat</keyword>
<evidence type="ECO:0000256" key="1">
    <source>
        <dbReference type="ARBA" id="ARBA00004604"/>
    </source>
</evidence>
<keyword evidence="9" id="KW-1185">Reference proteome</keyword>
<dbReference type="Proteomes" id="UP000738325">
    <property type="component" value="Unassembled WGS sequence"/>
</dbReference>
<keyword evidence="5" id="KW-0539">Nucleus</keyword>
<evidence type="ECO:0000256" key="4">
    <source>
        <dbReference type="ARBA" id="ARBA00022737"/>
    </source>
</evidence>
<evidence type="ECO:0000256" key="2">
    <source>
        <dbReference type="ARBA" id="ARBA00010734"/>
    </source>
</evidence>
<accession>A0A9P6RQ19</accession>
<dbReference type="AlphaFoldDB" id="A0A9P6RQ19"/>
<dbReference type="SMART" id="SM00386">
    <property type="entry name" value="HAT"/>
    <property type="match status" value="8"/>
</dbReference>
<dbReference type="InterPro" id="IPR011990">
    <property type="entry name" value="TPR-like_helical_dom_sf"/>
</dbReference>
<comment type="caution">
    <text evidence="8">The sequence shown here is derived from an EMBL/GenBank/DDBJ whole genome shotgun (WGS) entry which is preliminary data.</text>
</comment>
<dbReference type="OrthoDB" id="28112at2759"/>
<dbReference type="GO" id="GO:0030515">
    <property type="term" value="F:snoRNA binding"/>
    <property type="evidence" value="ECO:0007669"/>
    <property type="project" value="InterPro"/>
</dbReference>
<evidence type="ECO:0000256" key="5">
    <source>
        <dbReference type="ARBA" id="ARBA00023242"/>
    </source>
</evidence>
<name>A0A9P6RQ19_9FUNG</name>
<evidence type="ECO:0000259" key="7">
    <source>
        <dbReference type="Pfam" id="PF08640"/>
    </source>
</evidence>
<dbReference type="PANTHER" id="PTHR23271:SF1">
    <property type="entry name" value="U3 SMALL NUCLEOLAR RNA-ASSOCIATED PROTEIN 6 HOMOLOG"/>
    <property type="match status" value="1"/>
</dbReference>
<dbReference type="InterPro" id="IPR055347">
    <property type="entry name" value="UTP6_N"/>
</dbReference>
<feature type="region of interest" description="Disordered" evidence="6">
    <location>
        <begin position="678"/>
        <end position="703"/>
    </location>
</feature>
<feature type="domain" description="U3 small nucleolar RNA-associated protein 6 N-terminal" evidence="7">
    <location>
        <begin position="9"/>
        <end position="91"/>
    </location>
</feature>
<keyword evidence="3" id="KW-0698">rRNA processing</keyword>
<dbReference type="Gene3D" id="1.25.40.10">
    <property type="entry name" value="Tetratricopeptide repeat domain"/>
    <property type="match status" value="3"/>
</dbReference>
<sequence>MADTVQFYMEEMIPEMRDLEQKGIFSKKEISSIIKKRERFEYALKRRISKKADFLRYIEYEMNLETLRRKRRARMVTSTKQSISDYAGPRRIYFIYKRCLIKFKGDISIWLQFIEYAKKTGASRTLGKIFAQAIQLHPTNEKMWILAAAWEWEQNANIVAARVLLQRALRLNTTTESLWHEYFRLELVYIAKILARREVLGIDKSLEEVEKDLLKDADIDTDNMIKLPTVTGEELSAVEADENKLADKKNKTKKDKKAQTPLTAEKAETYKAEANPVLRGEIAMVVYTNGIAAIPNSFPFRKGFLDIAGSFIKPKPLKDDSIRQIYDSIYQDFKDVPEARAFVARRALDAHKVDEEGYAQAVAESVKEFWQSSEEGNPRTWELFVENMKAEYQKTQEENLKLYFSKTIDRIFSSAAKKKIDSEGLYLLQIDWILSSSTQSVGAISQAALAILDKAIAKYPQSRQLVLQQIRLLRTLPQSDQSARLPEIFARTLKIHTESFEVWREYITFVRTAYREDEMSRDEVEAAFLEAIRITTTLLPDVTEERAEIGEIKRSIGAWFLAWVHETEGIAGVRRVYQSLMKRSLPELSFFMACIRLEKQNSVVEVESRKAIAVLYDKAIHADEKNEETYLSYLKYLNETGQIEASNKVLWKASKAVADNDAFSQRVSEMLEGRWTEPSFGSTELDLDTDMDSHENDESAMSS</sequence>
<comment type="similarity">
    <text evidence="2">Belongs to the UTP6 family.</text>
</comment>
<evidence type="ECO:0000313" key="8">
    <source>
        <dbReference type="EMBL" id="KAG0325842.1"/>
    </source>
</evidence>
<evidence type="ECO:0000256" key="3">
    <source>
        <dbReference type="ARBA" id="ARBA00022552"/>
    </source>
</evidence>
<dbReference type="InterPro" id="IPR003107">
    <property type="entry name" value="HAT"/>
</dbReference>
<dbReference type="GO" id="GO:0000462">
    <property type="term" value="P:maturation of SSU-rRNA from tricistronic rRNA transcript (SSU-rRNA, 5.8S rRNA, LSU-rRNA)"/>
    <property type="evidence" value="ECO:0007669"/>
    <property type="project" value="InterPro"/>
</dbReference>
<dbReference type="InterPro" id="IPR013949">
    <property type="entry name" value="Utp6"/>
</dbReference>